<evidence type="ECO:0000313" key="2">
    <source>
        <dbReference type="Proteomes" id="UP000774570"/>
    </source>
</evidence>
<reference evidence="1 2" key="1">
    <citation type="submission" date="2021-07" db="EMBL/GenBank/DDBJ databases">
        <title>Actinomadura sp. PM05-2 isolated from lichen.</title>
        <authorList>
            <person name="Somphong A."/>
            <person name="Phongsopitanun W."/>
            <person name="Tanasupawat S."/>
            <person name="Peongsungnone V."/>
        </authorList>
    </citation>
    <scope>NUCLEOTIDE SEQUENCE [LARGE SCALE GENOMIC DNA]</scope>
    <source>
        <strain evidence="1 2">PM05-2</strain>
    </source>
</reference>
<keyword evidence="2" id="KW-1185">Reference proteome</keyword>
<organism evidence="1 2">
    <name type="scientific">Actinomadura parmotrematis</name>
    <dbReference type="NCBI Taxonomy" id="2864039"/>
    <lineage>
        <taxon>Bacteria</taxon>
        <taxon>Bacillati</taxon>
        <taxon>Actinomycetota</taxon>
        <taxon>Actinomycetes</taxon>
        <taxon>Streptosporangiales</taxon>
        <taxon>Thermomonosporaceae</taxon>
        <taxon>Actinomadura</taxon>
    </lineage>
</organism>
<dbReference type="RefSeq" id="WP_220167941.1">
    <property type="nucleotide sequence ID" value="NZ_JAIBOA010000012.1"/>
</dbReference>
<dbReference type="EMBL" id="JAIBOA010000012">
    <property type="protein sequence ID" value="MBW8484716.1"/>
    <property type="molecule type" value="Genomic_DNA"/>
</dbReference>
<protein>
    <submittedName>
        <fullName evidence="1">Uncharacterized protein</fullName>
    </submittedName>
</protein>
<sequence>MRGPGKAGAAVLLAACALLAPSSTPHRDRPFVDAETTHQLVAAARTLLQLRSSALVERGHHERRPPAEILGVVISPRVAQAQERAVQELETRNRAPVAGGPPYLDVRTTLGDGRAVRRGDRITLEATERTAARYRTGELTQSVRRRFDFAAVGTRLVLIGEGLLDPGARPLNDPVGQDR</sequence>
<proteinExistence type="predicted"/>
<comment type="caution">
    <text evidence="1">The sequence shown here is derived from an EMBL/GenBank/DDBJ whole genome shotgun (WGS) entry which is preliminary data.</text>
</comment>
<evidence type="ECO:0000313" key="1">
    <source>
        <dbReference type="EMBL" id="MBW8484716.1"/>
    </source>
</evidence>
<accession>A0ABS7FWA9</accession>
<dbReference type="Proteomes" id="UP000774570">
    <property type="component" value="Unassembled WGS sequence"/>
</dbReference>
<name>A0ABS7FWA9_9ACTN</name>
<gene>
    <name evidence="1" type="ORF">K1Y72_20195</name>
</gene>